<dbReference type="Pfam" id="PF13843">
    <property type="entry name" value="DDE_Tnp_1_7"/>
    <property type="match status" value="1"/>
</dbReference>
<protein>
    <submittedName>
        <fullName evidence="2">Unnamed protein product</fullName>
    </submittedName>
</protein>
<sequence>MAPKLSNIPTLTDELEEMDERGYREWFAFRGRKELQRALCPGEVGEIASMPFTSIASLGQPSATSSFFSFIPLLFWGQVAVFTNVFAAASGSPSSTPVSLEELMRFLGTLYFSIHKKPIEKYHFKLYVCCCSTSWYAVCFKLHCFSKLGDRMDGVIPRTEVQKLAELITNSSEIHSHVMEVVSSLKGSSGIVNTDNFYPSCLLLEILRSIGLYERGTVRTSSKHFPHFTMIRKVYAKPRGYLKQGLYLEKHIVAASWVDGSIMNVVSNADASTTSTAHRRIKEASVTFTALTCIGEYNSAMQGVDRLDQLRARFSLADGHSFQRWHKKLAMARIDIAR</sequence>
<comment type="caution">
    <text evidence="2">The sequence shown here is derived from an EMBL/GenBank/DDBJ whole genome shotgun (WGS) entry which is preliminary data.</text>
</comment>
<evidence type="ECO:0000313" key="3">
    <source>
        <dbReference type="Proteomes" id="UP001165121"/>
    </source>
</evidence>
<reference evidence="2" key="1">
    <citation type="submission" date="2023-04" db="EMBL/GenBank/DDBJ databases">
        <title>Phytophthora fragariaefolia NBRC 109709.</title>
        <authorList>
            <person name="Ichikawa N."/>
            <person name="Sato H."/>
            <person name="Tonouchi N."/>
        </authorList>
    </citation>
    <scope>NUCLEOTIDE SEQUENCE</scope>
    <source>
        <strain evidence="2">NBRC 109709</strain>
    </source>
</reference>
<proteinExistence type="predicted"/>
<name>A0A9W6X573_9STRA</name>
<evidence type="ECO:0000259" key="1">
    <source>
        <dbReference type="Pfam" id="PF13843"/>
    </source>
</evidence>
<accession>A0A9W6X573</accession>
<dbReference type="EMBL" id="BSXT01000633">
    <property type="protein sequence ID" value="GMF31484.1"/>
    <property type="molecule type" value="Genomic_DNA"/>
</dbReference>
<organism evidence="2 3">
    <name type="scientific">Phytophthora fragariaefolia</name>
    <dbReference type="NCBI Taxonomy" id="1490495"/>
    <lineage>
        <taxon>Eukaryota</taxon>
        <taxon>Sar</taxon>
        <taxon>Stramenopiles</taxon>
        <taxon>Oomycota</taxon>
        <taxon>Peronosporomycetes</taxon>
        <taxon>Peronosporales</taxon>
        <taxon>Peronosporaceae</taxon>
        <taxon>Phytophthora</taxon>
    </lineage>
</organism>
<feature type="domain" description="PiggyBac transposable element-derived protein" evidence="1">
    <location>
        <begin position="120"/>
        <end position="335"/>
    </location>
</feature>
<evidence type="ECO:0000313" key="2">
    <source>
        <dbReference type="EMBL" id="GMF31484.1"/>
    </source>
</evidence>
<dbReference type="OrthoDB" id="123873at2759"/>
<dbReference type="Proteomes" id="UP001165121">
    <property type="component" value="Unassembled WGS sequence"/>
</dbReference>
<gene>
    <name evidence="2" type="ORF">Pfra01_000724200</name>
</gene>
<keyword evidence="3" id="KW-1185">Reference proteome</keyword>
<dbReference type="InterPro" id="IPR029526">
    <property type="entry name" value="PGBD"/>
</dbReference>
<dbReference type="AlphaFoldDB" id="A0A9W6X573"/>
<dbReference type="PANTHER" id="PTHR46599:SF3">
    <property type="entry name" value="PIGGYBAC TRANSPOSABLE ELEMENT-DERIVED PROTEIN 4"/>
    <property type="match status" value="1"/>
</dbReference>
<dbReference type="PANTHER" id="PTHR46599">
    <property type="entry name" value="PIGGYBAC TRANSPOSABLE ELEMENT-DERIVED PROTEIN 4"/>
    <property type="match status" value="1"/>
</dbReference>